<dbReference type="Proteomes" id="UP000024635">
    <property type="component" value="Unassembled WGS sequence"/>
</dbReference>
<organism evidence="2 3">
    <name type="scientific">Ancylostoma ceylanicum</name>
    <dbReference type="NCBI Taxonomy" id="53326"/>
    <lineage>
        <taxon>Eukaryota</taxon>
        <taxon>Metazoa</taxon>
        <taxon>Ecdysozoa</taxon>
        <taxon>Nematoda</taxon>
        <taxon>Chromadorea</taxon>
        <taxon>Rhabditida</taxon>
        <taxon>Rhabditina</taxon>
        <taxon>Rhabditomorpha</taxon>
        <taxon>Strongyloidea</taxon>
        <taxon>Ancylostomatidae</taxon>
        <taxon>Ancylostomatinae</taxon>
        <taxon>Ancylostoma</taxon>
    </lineage>
</organism>
<accession>A0A016TCT9</accession>
<name>A0A016TCT9_9BILA</name>
<protein>
    <submittedName>
        <fullName evidence="2">Uncharacterized protein</fullName>
    </submittedName>
</protein>
<reference evidence="3" key="1">
    <citation type="journal article" date="2015" name="Nat. Genet.">
        <title>The genome and transcriptome of the zoonotic hookworm Ancylostoma ceylanicum identify infection-specific gene families.</title>
        <authorList>
            <person name="Schwarz E.M."/>
            <person name="Hu Y."/>
            <person name="Antoshechkin I."/>
            <person name="Miller M.M."/>
            <person name="Sternberg P.W."/>
            <person name="Aroian R.V."/>
        </authorList>
    </citation>
    <scope>NUCLEOTIDE SEQUENCE</scope>
    <source>
        <strain evidence="3">HY135</strain>
    </source>
</reference>
<comment type="caution">
    <text evidence="2">The sequence shown here is derived from an EMBL/GenBank/DDBJ whole genome shotgun (WGS) entry which is preliminary data.</text>
</comment>
<keyword evidence="3" id="KW-1185">Reference proteome</keyword>
<dbReference type="AlphaFoldDB" id="A0A016TCT9"/>
<feature type="compositionally biased region" description="Basic and acidic residues" evidence="1">
    <location>
        <begin position="48"/>
        <end position="58"/>
    </location>
</feature>
<feature type="region of interest" description="Disordered" evidence="1">
    <location>
        <begin position="1"/>
        <end position="68"/>
    </location>
</feature>
<sequence>MRRTLELSKAQELNDGEVKPVEKRPTQEQYQRIRRTLELSKAQELNDGEVKPVDKKPSQEQSWSQHRIRRWPLPLKRDHQHRVVHRRAKSARKVRRTRIAGYLHIFYMAIPDEL</sequence>
<dbReference type="EMBL" id="JARK01001451">
    <property type="protein sequence ID" value="EYC00450.1"/>
    <property type="molecule type" value="Genomic_DNA"/>
</dbReference>
<feature type="compositionally biased region" description="Basic and acidic residues" evidence="1">
    <location>
        <begin position="16"/>
        <end position="26"/>
    </location>
</feature>
<evidence type="ECO:0000256" key="1">
    <source>
        <dbReference type="SAM" id="MobiDB-lite"/>
    </source>
</evidence>
<evidence type="ECO:0000313" key="2">
    <source>
        <dbReference type="EMBL" id="EYC00450.1"/>
    </source>
</evidence>
<gene>
    <name evidence="2" type="primary">Acey_s0115.g477</name>
    <name evidence="2" type="ORF">Y032_0115g477</name>
</gene>
<evidence type="ECO:0000313" key="3">
    <source>
        <dbReference type="Proteomes" id="UP000024635"/>
    </source>
</evidence>
<proteinExistence type="predicted"/>